<dbReference type="PROSITE" id="PS00211">
    <property type="entry name" value="ABC_TRANSPORTER_1"/>
    <property type="match status" value="1"/>
</dbReference>
<dbReference type="InterPro" id="IPR036640">
    <property type="entry name" value="ABC1_TM_sf"/>
</dbReference>
<dbReference type="GO" id="GO:0005886">
    <property type="term" value="C:plasma membrane"/>
    <property type="evidence" value="ECO:0007669"/>
    <property type="project" value="UniProtKB-SubCell"/>
</dbReference>
<dbReference type="Proteomes" id="UP000065220">
    <property type="component" value="Chromosome"/>
</dbReference>
<dbReference type="Pfam" id="PF00664">
    <property type="entry name" value="ABC_membrane"/>
    <property type="match status" value="1"/>
</dbReference>
<evidence type="ECO:0000256" key="9">
    <source>
        <dbReference type="ARBA" id="ARBA00022989"/>
    </source>
</evidence>
<comment type="subcellular location">
    <subcellularLocation>
        <location evidence="1">Cell membrane</location>
        <topology evidence="1">Multi-pass membrane protein</topology>
    </subcellularLocation>
</comment>
<evidence type="ECO:0000259" key="15">
    <source>
        <dbReference type="PROSITE" id="PS50929"/>
    </source>
</evidence>
<dbReference type="PROSITE" id="PS50990">
    <property type="entry name" value="PEPTIDASE_C39"/>
    <property type="match status" value="1"/>
</dbReference>
<dbReference type="Pfam" id="PF03412">
    <property type="entry name" value="Peptidase_C39"/>
    <property type="match status" value="1"/>
</dbReference>
<dbReference type="InterPro" id="IPR039421">
    <property type="entry name" value="Type_1_exporter"/>
</dbReference>
<dbReference type="InterPro" id="IPR003593">
    <property type="entry name" value="AAA+_ATPase"/>
</dbReference>
<dbReference type="InterPro" id="IPR017871">
    <property type="entry name" value="ABC_transporter-like_CS"/>
</dbReference>
<dbReference type="GO" id="GO:0005524">
    <property type="term" value="F:ATP binding"/>
    <property type="evidence" value="ECO:0007669"/>
    <property type="project" value="UniProtKB-KW"/>
</dbReference>
<keyword evidence="6" id="KW-0378">Hydrolase</keyword>
<dbReference type="Gene3D" id="1.20.1560.10">
    <property type="entry name" value="ABC transporter type 1, transmembrane domain"/>
    <property type="match status" value="1"/>
</dbReference>
<feature type="transmembrane region" description="Helical" evidence="13">
    <location>
        <begin position="167"/>
        <end position="189"/>
    </location>
</feature>
<evidence type="ECO:0000259" key="16">
    <source>
        <dbReference type="PROSITE" id="PS50990"/>
    </source>
</evidence>
<evidence type="ECO:0000256" key="10">
    <source>
        <dbReference type="ARBA" id="ARBA00023136"/>
    </source>
</evidence>
<feature type="domain" description="ABC transporter" evidence="14">
    <location>
        <begin position="478"/>
        <end position="711"/>
    </location>
</feature>
<evidence type="ECO:0000256" key="3">
    <source>
        <dbReference type="ARBA" id="ARBA00022475"/>
    </source>
</evidence>
<evidence type="ECO:0000256" key="6">
    <source>
        <dbReference type="ARBA" id="ARBA00022807"/>
    </source>
</evidence>
<dbReference type="GO" id="GO:0006508">
    <property type="term" value="P:proteolysis"/>
    <property type="evidence" value="ECO:0007669"/>
    <property type="project" value="InterPro"/>
</dbReference>
<evidence type="ECO:0000256" key="8">
    <source>
        <dbReference type="ARBA" id="ARBA00022927"/>
    </source>
</evidence>
<dbReference type="InterPro" id="IPR027417">
    <property type="entry name" value="P-loop_NTPase"/>
</dbReference>
<keyword evidence="6" id="KW-0788">Thiol protease</keyword>
<dbReference type="GO" id="GO:0008234">
    <property type="term" value="F:cysteine-type peptidase activity"/>
    <property type="evidence" value="ECO:0007669"/>
    <property type="project" value="UniProtKB-KW"/>
</dbReference>
<accession>A0A0X8JGT7</accession>
<reference evidence="18" key="1">
    <citation type="submission" date="2016-02" db="EMBL/GenBank/DDBJ databases">
        <authorList>
            <person name="Holder M.E."/>
            <person name="Ajami N.J."/>
            <person name="Petrosino J.F."/>
        </authorList>
    </citation>
    <scope>NUCLEOTIDE SEQUENCE [LARGE SCALE GENOMIC DNA]</scope>
    <source>
        <strain evidence="18">CCUG 36733</strain>
    </source>
</reference>
<keyword evidence="11" id="KW-0080">Bacteriocin transport</keyword>
<evidence type="ECO:0008006" key="19">
    <source>
        <dbReference type="Google" id="ProtNLM"/>
    </source>
</evidence>
<keyword evidence="6" id="KW-0645">Protease</keyword>
<dbReference type="RefSeq" id="WP_067943468.1">
    <property type="nucleotide sequence ID" value="NZ_CP014228.1"/>
</dbReference>
<keyword evidence="2" id="KW-0813">Transport</keyword>
<dbReference type="KEGG" id="ard:AXF14_11820"/>
<dbReference type="GO" id="GO:0043213">
    <property type="term" value="P:bacteriocin transport"/>
    <property type="evidence" value="ECO:0007669"/>
    <property type="project" value="UniProtKB-KW"/>
</dbReference>
<dbReference type="OrthoDB" id="9806127at2"/>
<evidence type="ECO:0000256" key="7">
    <source>
        <dbReference type="ARBA" id="ARBA00022840"/>
    </source>
</evidence>
<dbReference type="GO" id="GO:0140359">
    <property type="term" value="F:ABC-type transporter activity"/>
    <property type="evidence" value="ECO:0007669"/>
    <property type="project" value="InterPro"/>
</dbReference>
<keyword evidence="8" id="KW-0653">Protein transport</keyword>
<evidence type="ECO:0000256" key="11">
    <source>
        <dbReference type="ARBA" id="ARBA00043264"/>
    </source>
</evidence>
<gene>
    <name evidence="17" type="ORF">AXF14_11820</name>
</gene>
<feature type="transmembrane region" description="Helical" evidence="13">
    <location>
        <begin position="304"/>
        <end position="322"/>
    </location>
</feature>
<dbReference type="EMBL" id="CP014228">
    <property type="protein sequence ID" value="AMD88138.1"/>
    <property type="molecule type" value="Genomic_DNA"/>
</dbReference>
<evidence type="ECO:0000256" key="13">
    <source>
        <dbReference type="SAM" id="Phobius"/>
    </source>
</evidence>
<dbReference type="Gene3D" id="3.90.70.10">
    <property type="entry name" value="Cysteine proteinases"/>
    <property type="match status" value="1"/>
</dbReference>
<organism evidence="17 18">
    <name type="scientific">Actinomyces radicidentis</name>
    <dbReference type="NCBI Taxonomy" id="111015"/>
    <lineage>
        <taxon>Bacteria</taxon>
        <taxon>Bacillati</taxon>
        <taxon>Actinomycetota</taxon>
        <taxon>Actinomycetes</taxon>
        <taxon>Actinomycetales</taxon>
        <taxon>Actinomycetaceae</taxon>
        <taxon>Actinomyces</taxon>
    </lineage>
</organism>
<feature type="transmembrane region" description="Helical" evidence="13">
    <location>
        <begin position="387"/>
        <end position="405"/>
    </location>
</feature>
<keyword evidence="5" id="KW-0547">Nucleotide-binding</keyword>
<dbReference type="InterPro" id="IPR011527">
    <property type="entry name" value="ABC1_TM_dom"/>
</dbReference>
<evidence type="ECO:0000259" key="14">
    <source>
        <dbReference type="PROSITE" id="PS50893"/>
    </source>
</evidence>
<feature type="transmembrane region" description="Helical" evidence="13">
    <location>
        <begin position="279"/>
        <end position="298"/>
    </location>
</feature>
<dbReference type="PANTHER" id="PTHR24221:SF654">
    <property type="entry name" value="ATP-BINDING CASSETTE SUB-FAMILY B MEMBER 6"/>
    <property type="match status" value="1"/>
</dbReference>
<evidence type="ECO:0000256" key="1">
    <source>
        <dbReference type="ARBA" id="ARBA00004651"/>
    </source>
</evidence>
<evidence type="ECO:0000313" key="17">
    <source>
        <dbReference type="EMBL" id="AMD88138.1"/>
    </source>
</evidence>
<dbReference type="Gene3D" id="3.40.50.300">
    <property type="entry name" value="P-loop containing nucleotide triphosphate hydrolases"/>
    <property type="match status" value="1"/>
</dbReference>
<keyword evidence="7" id="KW-0067">ATP-binding</keyword>
<keyword evidence="9 13" id="KW-1133">Transmembrane helix</keyword>
<dbReference type="PROSITE" id="PS50893">
    <property type="entry name" value="ABC_TRANSPORTER_2"/>
    <property type="match status" value="1"/>
</dbReference>
<keyword evidence="4 13" id="KW-0812">Transmembrane</keyword>
<dbReference type="FunFam" id="3.40.50.300:FF:000299">
    <property type="entry name" value="ABC transporter ATP-binding protein/permease"/>
    <property type="match status" value="1"/>
</dbReference>
<dbReference type="SMART" id="SM00382">
    <property type="entry name" value="AAA"/>
    <property type="match status" value="1"/>
</dbReference>
<dbReference type="STRING" id="111015.AXF14_11820"/>
<dbReference type="PANTHER" id="PTHR24221">
    <property type="entry name" value="ATP-BINDING CASSETTE SUB-FAMILY B"/>
    <property type="match status" value="1"/>
</dbReference>
<feature type="transmembrane region" description="Helical" evidence="13">
    <location>
        <begin position="201"/>
        <end position="221"/>
    </location>
</feature>
<keyword evidence="18" id="KW-1185">Reference proteome</keyword>
<dbReference type="PROSITE" id="PS50929">
    <property type="entry name" value="ABC_TM1F"/>
    <property type="match status" value="1"/>
</dbReference>
<dbReference type="AlphaFoldDB" id="A0A0X8JGT7"/>
<evidence type="ECO:0000256" key="4">
    <source>
        <dbReference type="ARBA" id="ARBA00022692"/>
    </source>
</evidence>
<evidence type="ECO:0000313" key="18">
    <source>
        <dbReference type="Proteomes" id="UP000065220"/>
    </source>
</evidence>
<comment type="similarity">
    <text evidence="12">Belongs to the ABC transporter superfamily. Lipid exporter (TC 3.A.1.106) family.</text>
</comment>
<keyword evidence="10 13" id="KW-0472">Membrane</keyword>
<dbReference type="InterPro" id="IPR003439">
    <property type="entry name" value="ABC_transporter-like_ATP-bd"/>
</dbReference>
<name>A0A0X8JGT7_ACTRD</name>
<proteinExistence type="inferred from homology"/>
<dbReference type="GO" id="GO:0016887">
    <property type="term" value="F:ATP hydrolysis activity"/>
    <property type="evidence" value="ECO:0007669"/>
    <property type="project" value="InterPro"/>
</dbReference>
<evidence type="ECO:0000256" key="12">
    <source>
        <dbReference type="ARBA" id="ARBA00061644"/>
    </source>
</evidence>
<feature type="domain" description="Peptidase C39" evidence="16">
    <location>
        <begin position="13"/>
        <end position="133"/>
    </location>
</feature>
<evidence type="ECO:0000256" key="5">
    <source>
        <dbReference type="ARBA" id="ARBA00022741"/>
    </source>
</evidence>
<dbReference type="SUPFAM" id="SSF90123">
    <property type="entry name" value="ABC transporter transmembrane region"/>
    <property type="match status" value="1"/>
</dbReference>
<feature type="domain" description="ABC transmembrane type-1" evidence="15">
    <location>
        <begin position="167"/>
        <end position="446"/>
    </location>
</feature>
<dbReference type="Pfam" id="PF00005">
    <property type="entry name" value="ABC_tran"/>
    <property type="match status" value="1"/>
</dbReference>
<protein>
    <recommendedName>
        <fullName evidence="19">Lantibiotic transporter</fullName>
    </recommendedName>
</protein>
<sequence length="728" mass="77042">MRLRRRRCPVILQATRTECGIASLAMAMASFDHHVPLAELRGRAGIGRDGASMLALKRLAEEEGFSARAFRGPLDQVVAAVGAPLVVAWEEAHFVVVERIDRRGVRVIDPSAGRMTCHPTEAASRYRGVALRVAPTTAAVRCPRRREGASRFVASFVPGIGGKIASVLALSLLAAVIGMLPAALTAYLVDSLGVVVSSSPYRVMALVVAALALVHLAVSVLRSAVIIWFEKTSDGEMTAAILDHLVRLPFLFFQGRPAGDILVRFSSISFVRDSLSGRILPTLVDLVFVTVYTALIASWSPVHVLALAAIALVEGVSIGLYGPRAKSLADREVNEMSRTQSVMVEALGGMETSKALGIEEEVLGSWRGAYERQLRLSARRQRLDNHLAAFLATIGYVGPAVLLLIGAHEVLAGRLSLGQMLAVNALAAAALTPVQQIGMNLQVIQTVRVHLDRLHDLLDEQQEDVHPDGTAADLNQDLVLDGVSFSYSQGGPDVLSEVSLALHRGELVGVVGPSGSGKSTLARLLLGLIEPNQGRVLLGGTPLSRVDLRSLRRRAGVVTQGATGVAASIRENVRAGRTWVTDTDVQAALEAAALADDVARMPLGAATPLGEAGQGLSGGQLQRLSIARALAGSPDLVIFDEATSSLDGPSEALVHEHLARLEATRLVIAHRLSTVVGADRIAFLVAGRLVALGPHEELLLTCPEYAAFARSQMVGEAEPSCPGLVPAQ</sequence>
<evidence type="ECO:0000256" key="2">
    <source>
        <dbReference type="ARBA" id="ARBA00022448"/>
    </source>
</evidence>
<dbReference type="GO" id="GO:0015031">
    <property type="term" value="P:protein transport"/>
    <property type="evidence" value="ECO:0007669"/>
    <property type="project" value="UniProtKB-KW"/>
</dbReference>
<keyword evidence="3" id="KW-1003">Cell membrane</keyword>
<dbReference type="InterPro" id="IPR005074">
    <property type="entry name" value="Peptidase_C39"/>
</dbReference>
<dbReference type="GO" id="GO:0034040">
    <property type="term" value="F:ATPase-coupled lipid transmembrane transporter activity"/>
    <property type="evidence" value="ECO:0007669"/>
    <property type="project" value="TreeGrafter"/>
</dbReference>
<dbReference type="SUPFAM" id="SSF52540">
    <property type="entry name" value="P-loop containing nucleoside triphosphate hydrolases"/>
    <property type="match status" value="1"/>
</dbReference>